<sequence length="223" mass="25966">MFKHRRKYRLPGAFPGDSDAVGDLSSEDELRSMPQSGTRVRSTSFQIRRGLIRSSLQRKLRQVRADNQRILNKAVHDMALMREEHREAVEALKRRHSQQLQLGEAEQKIKALDFFEQIRRELEEKCLETERLIPAIQFQQALVEQYKREARTLKHEEAGTRKALESCQVALSAATRSKREAERALEDILAKVAIVQEEMEVFNNRMGRMFAEAQSNQLPCYDR</sequence>
<feature type="region of interest" description="Disordered" evidence="2">
    <location>
        <begin position="1"/>
        <end position="40"/>
    </location>
</feature>
<name>A0ABR3F4W5_9AGAR</name>
<feature type="coiled-coil region" evidence="1">
    <location>
        <begin position="53"/>
        <end position="205"/>
    </location>
</feature>
<reference evidence="3 4" key="1">
    <citation type="submission" date="2024-02" db="EMBL/GenBank/DDBJ databases">
        <title>A draft genome for the cacao thread blight pathogen Marasmius crinis-equi.</title>
        <authorList>
            <person name="Cohen S.P."/>
            <person name="Baruah I.K."/>
            <person name="Amoako-Attah I."/>
            <person name="Bukari Y."/>
            <person name="Meinhardt L.W."/>
            <person name="Bailey B.A."/>
        </authorList>
    </citation>
    <scope>NUCLEOTIDE SEQUENCE [LARGE SCALE GENOMIC DNA]</scope>
    <source>
        <strain evidence="3 4">GH-76</strain>
    </source>
</reference>
<evidence type="ECO:0000313" key="3">
    <source>
        <dbReference type="EMBL" id="KAL0570287.1"/>
    </source>
</evidence>
<organism evidence="3 4">
    <name type="scientific">Marasmius crinis-equi</name>
    <dbReference type="NCBI Taxonomy" id="585013"/>
    <lineage>
        <taxon>Eukaryota</taxon>
        <taxon>Fungi</taxon>
        <taxon>Dikarya</taxon>
        <taxon>Basidiomycota</taxon>
        <taxon>Agaricomycotina</taxon>
        <taxon>Agaricomycetes</taxon>
        <taxon>Agaricomycetidae</taxon>
        <taxon>Agaricales</taxon>
        <taxon>Marasmiineae</taxon>
        <taxon>Marasmiaceae</taxon>
        <taxon>Marasmius</taxon>
    </lineage>
</organism>
<evidence type="ECO:0000256" key="2">
    <source>
        <dbReference type="SAM" id="MobiDB-lite"/>
    </source>
</evidence>
<evidence type="ECO:0000256" key="1">
    <source>
        <dbReference type="SAM" id="Coils"/>
    </source>
</evidence>
<comment type="caution">
    <text evidence="3">The sequence shown here is derived from an EMBL/GenBank/DDBJ whole genome shotgun (WGS) entry which is preliminary data.</text>
</comment>
<keyword evidence="1" id="KW-0175">Coiled coil</keyword>
<gene>
    <name evidence="3" type="ORF">V5O48_011677</name>
</gene>
<keyword evidence="4" id="KW-1185">Reference proteome</keyword>
<dbReference type="Proteomes" id="UP001465976">
    <property type="component" value="Unassembled WGS sequence"/>
</dbReference>
<dbReference type="EMBL" id="JBAHYK010000961">
    <property type="protein sequence ID" value="KAL0570287.1"/>
    <property type="molecule type" value="Genomic_DNA"/>
</dbReference>
<protein>
    <submittedName>
        <fullName evidence="3">Uncharacterized protein</fullName>
    </submittedName>
</protein>
<proteinExistence type="predicted"/>
<accession>A0ABR3F4W5</accession>
<evidence type="ECO:0000313" key="4">
    <source>
        <dbReference type="Proteomes" id="UP001465976"/>
    </source>
</evidence>